<dbReference type="InterPro" id="IPR001310">
    <property type="entry name" value="Histidine_triad_HIT"/>
</dbReference>
<proteinExistence type="predicted"/>
<evidence type="ECO:0000313" key="6">
    <source>
        <dbReference type="Proteomes" id="UP000316330"/>
    </source>
</evidence>
<evidence type="ECO:0000256" key="1">
    <source>
        <dbReference type="PIRSR" id="PIRSR601310-1"/>
    </source>
</evidence>
<feature type="short sequence motif" description="Histidine triad motif" evidence="2 3">
    <location>
        <begin position="112"/>
        <end position="116"/>
    </location>
</feature>
<comment type="caution">
    <text evidence="5">The sequence shown here is derived from an EMBL/GenBank/DDBJ whole genome shotgun (WGS) entry which is preliminary data.</text>
</comment>
<evidence type="ECO:0000256" key="3">
    <source>
        <dbReference type="PROSITE-ProRule" id="PRU00464"/>
    </source>
</evidence>
<organism evidence="5 6">
    <name type="scientific">Cohnella terricola</name>
    <dbReference type="NCBI Taxonomy" id="1289167"/>
    <lineage>
        <taxon>Bacteria</taxon>
        <taxon>Bacillati</taxon>
        <taxon>Bacillota</taxon>
        <taxon>Bacilli</taxon>
        <taxon>Bacillales</taxon>
        <taxon>Paenibacillaceae</taxon>
        <taxon>Cohnella</taxon>
    </lineage>
</organism>
<sequence length="132" mass="14685">MRYDGCKRNRGVRPLSDCLFCKIVEGTIPSRKVYEDDSVIAFHDIQPQAPVHLLVIPKKHIATMNDCEEQDQMLLGHLLLSAQKIAKEAGLAEGGYRLINNCGRDSGQVVFHIHWHILGGEKLGPLNASEQA</sequence>
<dbReference type="InterPro" id="IPR036265">
    <property type="entry name" value="HIT-like_sf"/>
</dbReference>
<dbReference type="EMBL" id="VNJJ01000005">
    <property type="protein sequence ID" value="TVY00527.1"/>
    <property type="molecule type" value="Genomic_DNA"/>
</dbReference>
<gene>
    <name evidence="5" type="ORF">FPZ45_10900</name>
</gene>
<dbReference type="PRINTS" id="PR00332">
    <property type="entry name" value="HISTRIAD"/>
</dbReference>
<evidence type="ECO:0000313" key="5">
    <source>
        <dbReference type="EMBL" id="TVY00527.1"/>
    </source>
</evidence>
<dbReference type="Gene3D" id="3.30.428.10">
    <property type="entry name" value="HIT-like"/>
    <property type="match status" value="1"/>
</dbReference>
<accession>A0A559JKX1</accession>
<evidence type="ECO:0000259" key="4">
    <source>
        <dbReference type="PROSITE" id="PS51084"/>
    </source>
</evidence>
<dbReference type="SUPFAM" id="SSF54197">
    <property type="entry name" value="HIT-like"/>
    <property type="match status" value="1"/>
</dbReference>
<dbReference type="InterPro" id="IPR011146">
    <property type="entry name" value="HIT-like"/>
</dbReference>
<dbReference type="CDD" id="cd01276">
    <property type="entry name" value="PKCI_related"/>
    <property type="match status" value="1"/>
</dbReference>
<evidence type="ECO:0000256" key="2">
    <source>
        <dbReference type="PIRSR" id="PIRSR601310-3"/>
    </source>
</evidence>
<dbReference type="Pfam" id="PF01230">
    <property type="entry name" value="HIT"/>
    <property type="match status" value="1"/>
</dbReference>
<reference evidence="5 6" key="1">
    <citation type="submission" date="2019-07" db="EMBL/GenBank/DDBJ databases">
        <authorList>
            <person name="Kim J."/>
        </authorList>
    </citation>
    <scope>NUCLEOTIDE SEQUENCE [LARGE SCALE GENOMIC DNA]</scope>
    <source>
        <strain evidence="5 6">G13</strain>
    </source>
</reference>
<name>A0A559JKX1_9BACL</name>
<dbReference type="PANTHER" id="PTHR23089">
    <property type="entry name" value="HISTIDINE TRIAD HIT PROTEIN"/>
    <property type="match status" value="1"/>
</dbReference>
<dbReference type="AlphaFoldDB" id="A0A559JKX1"/>
<keyword evidence="6" id="KW-1185">Reference proteome</keyword>
<feature type="active site" description="Tele-AMP-histidine intermediate" evidence="1">
    <location>
        <position position="114"/>
    </location>
</feature>
<dbReference type="Proteomes" id="UP000316330">
    <property type="component" value="Unassembled WGS sequence"/>
</dbReference>
<protein>
    <submittedName>
        <fullName evidence="5">Histidine triad nucleotide-binding protein</fullName>
    </submittedName>
</protein>
<dbReference type="GO" id="GO:0003824">
    <property type="term" value="F:catalytic activity"/>
    <property type="evidence" value="ECO:0007669"/>
    <property type="project" value="InterPro"/>
</dbReference>
<dbReference type="OrthoDB" id="9784774at2"/>
<dbReference type="PROSITE" id="PS51084">
    <property type="entry name" value="HIT_2"/>
    <property type="match status" value="1"/>
</dbReference>
<feature type="domain" description="HIT" evidence="4">
    <location>
        <begin position="19"/>
        <end position="128"/>
    </location>
</feature>